<dbReference type="NCBIfam" id="TIGR01444">
    <property type="entry name" value="fkbM_fam"/>
    <property type="match status" value="1"/>
</dbReference>
<keyword evidence="3" id="KW-0808">Transferase</keyword>
<dbReference type="InterPro" id="IPR029063">
    <property type="entry name" value="SAM-dependent_MTases_sf"/>
</dbReference>
<dbReference type="SUPFAM" id="SSF53335">
    <property type="entry name" value="S-adenosyl-L-methionine-dependent methyltransferases"/>
    <property type="match status" value="1"/>
</dbReference>
<keyword evidence="3" id="KW-0489">Methyltransferase</keyword>
<evidence type="ECO:0000256" key="1">
    <source>
        <dbReference type="SAM" id="Coils"/>
    </source>
</evidence>
<dbReference type="GO" id="GO:0008168">
    <property type="term" value="F:methyltransferase activity"/>
    <property type="evidence" value="ECO:0007669"/>
    <property type="project" value="UniProtKB-KW"/>
</dbReference>
<organism evidence="3 4">
    <name type="scientific">Paraburkholderia graminis</name>
    <dbReference type="NCBI Taxonomy" id="60548"/>
    <lineage>
        <taxon>Bacteria</taxon>
        <taxon>Pseudomonadati</taxon>
        <taxon>Pseudomonadota</taxon>
        <taxon>Betaproteobacteria</taxon>
        <taxon>Burkholderiales</taxon>
        <taxon>Burkholderiaceae</taxon>
        <taxon>Paraburkholderia</taxon>
    </lineage>
</organism>
<dbReference type="Proteomes" id="UP001245184">
    <property type="component" value="Unassembled WGS sequence"/>
</dbReference>
<dbReference type="EMBL" id="JAVIZN010000002">
    <property type="protein sequence ID" value="MDR6207812.1"/>
    <property type="molecule type" value="Genomic_DNA"/>
</dbReference>
<evidence type="ECO:0000313" key="4">
    <source>
        <dbReference type="Proteomes" id="UP001245184"/>
    </source>
</evidence>
<protein>
    <submittedName>
        <fullName evidence="3">FkbM family methyltransferase</fullName>
    </submittedName>
</protein>
<name>A0ABD5CRG8_9BURK</name>
<keyword evidence="1" id="KW-0175">Coiled coil</keyword>
<proteinExistence type="predicted"/>
<dbReference type="Pfam" id="PF05050">
    <property type="entry name" value="Methyltransf_21"/>
    <property type="match status" value="1"/>
</dbReference>
<dbReference type="InterPro" id="IPR052514">
    <property type="entry name" value="SAM-dependent_MTase"/>
</dbReference>
<feature type="domain" description="Methyltransferase FkbM" evidence="2">
    <location>
        <begin position="98"/>
        <end position="264"/>
    </location>
</feature>
<evidence type="ECO:0000259" key="2">
    <source>
        <dbReference type="Pfam" id="PF05050"/>
    </source>
</evidence>
<comment type="caution">
    <text evidence="3">The sequence shown here is derived from an EMBL/GenBank/DDBJ whole genome shotgun (WGS) entry which is preliminary data.</text>
</comment>
<dbReference type="GO" id="GO:0032259">
    <property type="term" value="P:methylation"/>
    <property type="evidence" value="ECO:0007669"/>
    <property type="project" value="UniProtKB-KW"/>
</dbReference>
<feature type="coiled-coil region" evidence="1">
    <location>
        <begin position="358"/>
        <end position="418"/>
    </location>
</feature>
<dbReference type="PANTHER" id="PTHR34203:SF15">
    <property type="entry name" value="SLL1173 PROTEIN"/>
    <property type="match status" value="1"/>
</dbReference>
<dbReference type="Gene3D" id="3.40.50.150">
    <property type="entry name" value="Vaccinia Virus protein VP39"/>
    <property type="match status" value="1"/>
</dbReference>
<dbReference type="AlphaFoldDB" id="A0ABD5CRG8"/>
<dbReference type="InterPro" id="IPR006342">
    <property type="entry name" value="FkbM_mtfrase"/>
</dbReference>
<gene>
    <name evidence="3" type="ORF">QF025_006532</name>
</gene>
<evidence type="ECO:0000313" key="3">
    <source>
        <dbReference type="EMBL" id="MDR6207812.1"/>
    </source>
</evidence>
<dbReference type="RefSeq" id="WP_310034829.1">
    <property type="nucleotide sequence ID" value="NZ_JAVIZN010000002.1"/>
</dbReference>
<accession>A0ABD5CRG8</accession>
<dbReference type="PANTHER" id="PTHR34203">
    <property type="entry name" value="METHYLTRANSFERASE, FKBM FAMILY PROTEIN"/>
    <property type="match status" value="1"/>
</dbReference>
<reference evidence="3 4" key="1">
    <citation type="submission" date="2023-08" db="EMBL/GenBank/DDBJ databases">
        <title>Genome sequencing of plant associated microbes to promote plant fitness in Sorghum bicolor and Oryza sativa.</title>
        <authorList>
            <person name="Coleman-Derr D."/>
        </authorList>
    </citation>
    <scope>NUCLEOTIDE SEQUENCE [LARGE SCALE GENOMIC DNA]</scope>
    <source>
        <strain evidence="3 4">SLBN-33</strain>
    </source>
</reference>
<sequence>MSTDTYVGSPSSEPELLAAQCGHGLIKEQATDLPREVLERFMKSESLFEAVDTRHGRVTLFANDTGAISDSLRLYGEWAQNELSFMLRMIRPGDIVIDVGGYIGTHTLAFARHVGEHGQVITIEAQGASYELLSRNIRDNGLTNVRAENAIASSVGQEEQIPAINIETPASYGSASLRDVFVQGARHQESGGGLEHSVKSIALDELSLASCALVKIDVEGMEDMVLRGAKELIRRHCPAIYAECNSLEDGLRCFRLLREYGYRVRAHVVLAFNDDNFLHCSRNIFMGAREVALVGTPEASDPLEGYEVRSCELLLDIETADDLALALLNKPQYDHEVLRAGAAARSGGTAVLDAAVSLKESLRRAAEKEEQIVRELKERHAQELDQRDRKIAGVDDDNSRLQAELERAHAEAARATEAERFAREASAELQKTVDQMRQSTIWRLLAPLRALRKNIDR</sequence>